<dbReference type="PANTHER" id="PTHR13483:SF11">
    <property type="entry name" value="ZINC FINGER HIT DOMAIN-CONTAINING PROTEIN 3"/>
    <property type="match status" value="1"/>
</dbReference>
<organism evidence="16 17">
    <name type="scientific">Plectosphaerella plurivora</name>
    <dbReference type="NCBI Taxonomy" id="936078"/>
    <lineage>
        <taxon>Eukaryota</taxon>
        <taxon>Fungi</taxon>
        <taxon>Dikarya</taxon>
        <taxon>Ascomycota</taxon>
        <taxon>Pezizomycotina</taxon>
        <taxon>Sordariomycetes</taxon>
        <taxon>Hypocreomycetidae</taxon>
        <taxon>Glomerellales</taxon>
        <taxon>Plectosphaerellaceae</taxon>
        <taxon>Plectosphaerella</taxon>
    </lineage>
</organism>
<comment type="function">
    <text evidence="8">Required for box C/D snoRNAs accumulation involved in snoRNA processing, snoRNA transport to the nucleolus and ribosome biogenesis.</text>
</comment>
<evidence type="ECO:0000256" key="11">
    <source>
        <dbReference type="ARBA" id="ARBA00068630"/>
    </source>
</evidence>
<feature type="compositionally biased region" description="Polar residues" evidence="14">
    <location>
        <begin position="374"/>
        <end position="385"/>
    </location>
</feature>
<dbReference type="OrthoDB" id="272357at2759"/>
<keyword evidence="1" id="KW-1017">Isopeptide bond</keyword>
<dbReference type="Proteomes" id="UP000770015">
    <property type="component" value="Unassembled WGS sequence"/>
</dbReference>
<keyword evidence="17" id="KW-1185">Reference proteome</keyword>
<evidence type="ECO:0000313" key="16">
    <source>
        <dbReference type="EMBL" id="KAH6676155.1"/>
    </source>
</evidence>
<dbReference type="FunFam" id="3.30.60.190:FF:000001">
    <property type="entry name" value="box C/D snoRNA protein 1"/>
    <property type="match status" value="1"/>
</dbReference>
<dbReference type="GO" id="GO:0008270">
    <property type="term" value="F:zinc ion binding"/>
    <property type="evidence" value="ECO:0007669"/>
    <property type="project" value="UniProtKB-UniRule"/>
</dbReference>
<gene>
    <name evidence="16" type="ORF">F5X68DRAFT_157754</name>
</gene>
<evidence type="ECO:0000256" key="13">
    <source>
        <dbReference type="PROSITE-ProRule" id="PRU00453"/>
    </source>
</evidence>
<comment type="subunit">
    <text evidence="10">Interacts with FBL, SNU13, NOP58, NUFIP1, RUVBL1, RUVBL2 and TAF9. Interacts (via HIT-type zinc finger) with the RUVBL1/RUVBL2 complex in the presence of ADP.</text>
</comment>
<comment type="caution">
    <text evidence="16">The sequence shown here is derived from an EMBL/GenBank/DDBJ whole genome shotgun (WGS) entry which is preliminary data.</text>
</comment>
<evidence type="ECO:0000256" key="2">
    <source>
        <dbReference type="ARBA" id="ARBA00022517"/>
    </source>
</evidence>
<dbReference type="Pfam" id="PF25790">
    <property type="entry name" value="BCD1"/>
    <property type="match status" value="1"/>
</dbReference>
<feature type="domain" description="HIT-type" evidence="15">
    <location>
        <begin position="12"/>
        <end position="46"/>
    </location>
</feature>
<evidence type="ECO:0000256" key="3">
    <source>
        <dbReference type="ARBA" id="ARBA00022553"/>
    </source>
</evidence>
<dbReference type="GO" id="GO:0070761">
    <property type="term" value="C:pre-snoRNP complex"/>
    <property type="evidence" value="ECO:0007669"/>
    <property type="project" value="TreeGrafter"/>
</dbReference>
<keyword evidence="2" id="KW-0690">Ribosome biogenesis</keyword>
<evidence type="ECO:0000256" key="8">
    <source>
        <dbReference type="ARBA" id="ARBA00049598"/>
    </source>
</evidence>
<dbReference type="PROSITE" id="PS51083">
    <property type="entry name" value="ZF_HIT"/>
    <property type="match status" value="1"/>
</dbReference>
<keyword evidence="3" id="KW-0597">Phosphoprotein</keyword>
<accession>A0A9P9A5H8</accession>
<evidence type="ECO:0000313" key="17">
    <source>
        <dbReference type="Proteomes" id="UP000770015"/>
    </source>
</evidence>
<dbReference type="EMBL" id="JAGSXJ010000024">
    <property type="protein sequence ID" value="KAH6676155.1"/>
    <property type="molecule type" value="Genomic_DNA"/>
</dbReference>
<dbReference type="GO" id="GO:0048254">
    <property type="term" value="P:snoRNA localization"/>
    <property type="evidence" value="ECO:0007669"/>
    <property type="project" value="TreeGrafter"/>
</dbReference>
<dbReference type="GO" id="GO:0005634">
    <property type="term" value="C:nucleus"/>
    <property type="evidence" value="ECO:0007669"/>
    <property type="project" value="TreeGrafter"/>
</dbReference>
<evidence type="ECO:0000256" key="4">
    <source>
        <dbReference type="ARBA" id="ARBA00022723"/>
    </source>
</evidence>
<dbReference type="Gene3D" id="3.30.60.190">
    <property type="match status" value="1"/>
</dbReference>
<evidence type="ECO:0000256" key="6">
    <source>
        <dbReference type="ARBA" id="ARBA00022833"/>
    </source>
</evidence>
<evidence type="ECO:0000256" key="9">
    <source>
        <dbReference type="ARBA" id="ARBA00049654"/>
    </source>
</evidence>
<evidence type="ECO:0000256" key="5">
    <source>
        <dbReference type="ARBA" id="ARBA00022771"/>
    </source>
</evidence>
<reference evidence="16" key="1">
    <citation type="journal article" date="2021" name="Nat. Commun.">
        <title>Genetic determinants of endophytism in the Arabidopsis root mycobiome.</title>
        <authorList>
            <person name="Mesny F."/>
            <person name="Miyauchi S."/>
            <person name="Thiergart T."/>
            <person name="Pickel B."/>
            <person name="Atanasova L."/>
            <person name="Karlsson M."/>
            <person name="Huettel B."/>
            <person name="Barry K.W."/>
            <person name="Haridas S."/>
            <person name="Chen C."/>
            <person name="Bauer D."/>
            <person name="Andreopoulos W."/>
            <person name="Pangilinan J."/>
            <person name="LaButti K."/>
            <person name="Riley R."/>
            <person name="Lipzen A."/>
            <person name="Clum A."/>
            <person name="Drula E."/>
            <person name="Henrissat B."/>
            <person name="Kohler A."/>
            <person name="Grigoriev I.V."/>
            <person name="Martin F.M."/>
            <person name="Hacquard S."/>
        </authorList>
    </citation>
    <scope>NUCLEOTIDE SEQUENCE</scope>
    <source>
        <strain evidence="16">MPI-SDFR-AT-0117</strain>
    </source>
</reference>
<keyword evidence="6" id="KW-0862">Zinc</keyword>
<sequence length="498" mass="54624">MSQSDPLLTTLCSICHIQPPKYRCPRCAVRTCSLACTRRHKAWSSCSGIRDATAYVPPSKLKTPAGVDHDFNFLSGIERSVQRSEKEIVEERGLLASEDLRPVEVRSVQWRKGKDGSRKRVLVTEVLRNRGTAAGGGSIASRPDMSKQMKKRLSAFGTTITRMPAGMTRQKQNGTTVAKASGRMNWQVEWLLVDGDEQTDKVSESTQDVLETVRHTAILGKSLDHLPLYSAFSSNYAESLVPRQVDAEDEEEAADQPAPRSSRQKKRKQPPPLVVEVQDYATATWPLGDYSLQPHPAAAWKRYSGTALFTGVTQAEQELQAKYSFYLAPNPLSKTEDGRIVVHPIDPLVSLAEALRDVTVLEFPTFYVVPASTSLPTSSFKSTPKQRPAHATMATKRKRQDNTGRGGKAHTVGRSGKKVRRDLEDGEVQSDEDEQHQIGSDGEEAGNGYEVVAEESLGEDGEDDTTSSSGSDSDDEQGQGGLVQASLDKKLALLGRTR</sequence>
<feature type="region of interest" description="Disordered" evidence="14">
    <location>
        <begin position="243"/>
        <end position="273"/>
    </location>
</feature>
<dbReference type="AlphaFoldDB" id="A0A9P9A5H8"/>
<dbReference type="InterPro" id="IPR051639">
    <property type="entry name" value="BCD1"/>
</dbReference>
<keyword evidence="7" id="KW-0832">Ubl conjugation</keyword>
<dbReference type="CDD" id="cd23023">
    <property type="entry name" value="zf-HIT_BCD1"/>
    <property type="match status" value="1"/>
</dbReference>
<dbReference type="PANTHER" id="PTHR13483">
    <property type="entry name" value="BOX C_D SNORNA PROTEIN 1-RELATED"/>
    <property type="match status" value="1"/>
</dbReference>
<feature type="region of interest" description="Disordered" evidence="14">
    <location>
        <begin position="374"/>
        <end position="498"/>
    </location>
</feature>
<evidence type="ECO:0000256" key="1">
    <source>
        <dbReference type="ARBA" id="ARBA00022499"/>
    </source>
</evidence>
<evidence type="ECO:0000256" key="14">
    <source>
        <dbReference type="SAM" id="MobiDB-lite"/>
    </source>
</evidence>
<keyword evidence="4" id="KW-0479">Metal-binding</keyword>
<dbReference type="InterPro" id="IPR057721">
    <property type="entry name" value="BCD1_alpha/beta"/>
</dbReference>
<feature type="compositionally biased region" description="Acidic residues" evidence="14">
    <location>
        <begin position="424"/>
        <end position="434"/>
    </location>
</feature>
<dbReference type="SUPFAM" id="SSF144232">
    <property type="entry name" value="HIT/MYND zinc finger-like"/>
    <property type="match status" value="1"/>
</dbReference>
<evidence type="ECO:0000256" key="12">
    <source>
        <dbReference type="ARBA" id="ARBA00077531"/>
    </source>
</evidence>
<dbReference type="GO" id="GO:0000492">
    <property type="term" value="P:box C/D snoRNP assembly"/>
    <property type="evidence" value="ECO:0007669"/>
    <property type="project" value="TreeGrafter"/>
</dbReference>
<evidence type="ECO:0000256" key="10">
    <source>
        <dbReference type="ARBA" id="ARBA00061949"/>
    </source>
</evidence>
<dbReference type="InterPro" id="IPR007529">
    <property type="entry name" value="Znf_HIT"/>
</dbReference>
<evidence type="ECO:0000259" key="15">
    <source>
        <dbReference type="PROSITE" id="PS51083"/>
    </source>
</evidence>
<dbReference type="Pfam" id="PF04438">
    <property type="entry name" value="zf-HIT"/>
    <property type="match status" value="1"/>
</dbReference>
<protein>
    <recommendedName>
        <fullName evidence="11">Box C/D snoRNA protein 1</fullName>
    </recommendedName>
    <alternativeName>
        <fullName evidence="12">Zinc finger HIT domain-containing protein 6</fullName>
    </alternativeName>
</protein>
<keyword evidence="5 13" id="KW-0863">Zinc-finger</keyword>
<name>A0A9P9A5H8_9PEZI</name>
<evidence type="ECO:0000256" key="7">
    <source>
        <dbReference type="ARBA" id="ARBA00022843"/>
    </source>
</evidence>
<feature type="compositionally biased region" description="Acidic residues" evidence="14">
    <location>
        <begin position="452"/>
        <end position="465"/>
    </location>
</feature>
<dbReference type="GO" id="GO:0000463">
    <property type="term" value="P:maturation of LSU-rRNA from tricistronic rRNA transcript (SSU-rRNA, 5.8S rRNA, LSU-rRNA)"/>
    <property type="evidence" value="ECO:0007669"/>
    <property type="project" value="TreeGrafter"/>
</dbReference>
<comment type="similarity">
    <text evidence="9">Belongs to the BCD1 family.</text>
</comment>
<proteinExistence type="inferred from homology"/>